<feature type="region of interest" description="Disordered" evidence="10">
    <location>
        <begin position="1"/>
        <end position="32"/>
    </location>
</feature>
<proteinExistence type="predicted"/>
<dbReference type="InterPro" id="IPR017441">
    <property type="entry name" value="Protein_kinase_ATP_BS"/>
</dbReference>
<feature type="compositionally biased region" description="Basic and acidic residues" evidence="10">
    <location>
        <begin position="299"/>
        <end position="313"/>
    </location>
</feature>
<dbReference type="Gene3D" id="3.40.50.800">
    <property type="entry name" value="Anticodon-binding domain"/>
    <property type="match status" value="1"/>
</dbReference>
<evidence type="ECO:0000256" key="9">
    <source>
        <dbReference type="PROSITE-ProRule" id="PRU10141"/>
    </source>
</evidence>
<comment type="catalytic activity">
    <reaction evidence="7">
        <text>L-threonyl-[protein] + ATP = O-phospho-L-threonyl-[protein] + ADP + H(+)</text>
        <dbReference type="Rhea" id="RHEA:46608"/>
        <dbReference type="Rhea" id="RHEA-COMP:11060"/>
        <dbReference type="Rhea" id="RHEA-COMP:11605"/>
        <dbReference type="ChEBI" id="CHEBI:15378"/>
        <dbReference type="ChEBI" id="CHEBI:30013"/>
        <dbReference type="ChEBI" id="CHEBI:30616"/>
        <dbReference type="ChEBI" id="CHEBI:61977"/>
        <dbReference type="ChEBI" id="CHEBI:456216"/>
        <dbReference type="EC" id="2.7.11.1"/>
    </reaction>
</comment>
<dbReference type="InterPro" id="IPR000719">
    <property type="entry name" value="Prot_kinase_dom"/>
</dbReference>
<dbReference type="EMBL" id="JAJJMB010002338">
    <property type="protein sequence ID" value="KAI3951935.1"/>
    <property type="molecule type" value="Genomic_DNA"/>
</dbReference>
<evidence type="ECO:0000256" key="5">
    <source>
        <dbReference type="ARBA" id="ARBA00022917"/>
    </source>
</evidence>
<dbReference type="PROSITE" id="PS50908">
    <property type="entry name" value="RWD"/>
    <property type="match status" value="1"/>
</dbReference>
<dbReference type="GO" id="GO:0033554">
    <property type="term" value="P:cellular response to stress"/>
    <property type="evidence" value="ECO:0007669"/>
    <property type="project" value="UniProtKB-ARBA"/>
</dbReference>
<evidence type="ECO:0000259" key="11">
    <source>
        <dbReference type="PROSITE" id="PS50011"/>
    </source>
</evidence>
<dbReference type="Gene3D" id="3.30.200.20">
    <property type="entry name" value="Phosphorylase Kinase, domain 1"/>
    <property type="match status" value="1"/>
</dbReference>
<evidence type="ECO:0000313" key="14">
    <source>
        <dbReference type="Proteomes" id="UP001202328"/>
    </source>
</evidence>
<dbReference type="GO" id="GO:0005524">
    <property type="term" value="F:ATP binding"/>
    <property type="evidence" value="ECO:0007669"/>
    <property type="project" value="UniProtKB-UniRule"/>
</dbReference>
<dbReference type="InterPro" id="IPR041715">
    <property type="entry name" value="HisRS-like_core"/>
</dbReference>
<keyword evidence="3" id="KW-0418">Kinase</keyword>
<accession>A0AAD4XVT4</accession>
<dbReference type="Pfam" id="PF03129">
    <property type="entry name" value="HGTP_anticodon"/>
    <property type="match status" value="1"/>
</dbReference>
<dbReference type="InterPro" id="IPR016135">
    <property type="entry name" value="UBQ-conjugating_enzyme/RWD"/>
</dbReference>
<feature type="region of interest" description="Disordered" evidence="10">
    <location>
        <begin position="1387"/>
        <end position="1408"/>
    </location>
</feature>
<dbReference type="FunFam" id="1.10.510.10:FF:000539">
    <property type="entry name" value="eIF-2-alpha kinase GCN2"/>
    <property type="match status" value="1"/>
</dbReference>
<keyword evidence="4 9" id="KW-0067">ATP-binding</keyword>
<dbReference type="PROSITE" id="PS00109">
    <property type="entry name" value="PROTEIN_KINASE_TYR"/>
    <property type="match status" value="1"/>
</dbReference>
<evidence type="ECO:0000256" key="10">
    <source>
        <dbReference type="SAM" id="MobiDB-lite"/>
    </source>
</evidence>
<feature type="binding site" evidence="9">
    <location>
        <position position="463"/>
    </location>
    <ligand>
        <name>ATP</name>
        <dbReference type="ChEBI" id="CHEBI:30616"/>
    </ligand>
</feature>
<evidence type="ECO:0000256" key="2">
    <source>
        <dbReference type="ARBA" id="ARBA00022741"/>
    </source>
</evidence>
<evidence type="ECO:0000256" key="4">
    <source>
        <dbReference type="ARBA" id="ARBA00022840"/>
    </source>
</evidence>
<dbReference type="PROSITE" id="PS50011">
    <property type="entry name" value="PROTEIN_KINASE_DOM"/>
    <property type="match status" value="1"/>
</dbReference>
<dbReference type="GO" id="GO:0010468">
    <property type="term" value="P:regulation of gene expression"/>
    <property type="evidence" value="ECO:0007669"/>
    <property type="project" value="UniProtKB-ARBA"/>
</dbReference>
<dbReference type="GO" id="GO:0009893">
    <property type="term" value="P:positive regulation of metabolic process"/>
    <property type="evidence" value="ECO:0007669"/>
    <property type="project" value="UniProtKB-ARBA"/>
</dbReference>
<dbReference type="CDD" id="cd23818">
    <property type="entry name" value="RWD_RNF25"/>
    <property type="match status" value="1"/>
</dbReference>
<dbReference type="PROSITE" id="PS00107">
    <property type="entry name" value="PROTEIN_KINASE_ATP"/>
    <property type="match status" value="1"/>
</dbReference>
<dbReference type="GO" id="GO:0004821">
    <property type="term" value="F:histidine-tRNA ligase activity"/>
    <property type="evidence" value="ECO:0007669"/>
    <property type="project" value="TreeGrafter"/>
</dbReference>
<dbReference type="InterPro" id="IPR036621">
    <property type="entry name" value="Anticodon-bd_dom_sf"/>
</dbReference>
<dbReference type="FunFam" id="3.40.50.800:FF:000012">
    <property type="entry name" value="Histidine--tRNA ligase, cytoplasmic"/>
    <property type="match status" value="1"/>
</dbReference>
<evidence type="ECO:0000256" key="6">
    <source>
        <dbReference type="ARBA" id="ARBA00047639"/>
    </source>
</evidence>
<sequence length="2044" mass="226395">MGKKKKKTGHGGKGGRKNKGRGPSDDHASRLDNLDSELISEELTALKAIYYDDIKVVSEAPPLFMINLRPYSKDIGSEDLHVSALLSVRCLPGYPYKCPKLKITPEKDLSKDDADKLLSLLNDQAIFNAREGRVMIYDLVVAAQEFLSEIVPLGQSNETVRSGKVDGMDQLLQGCVAVTCENKRSSRGPFIYGLIDLFDDYGESSDWGLGSAKSGRNSLLPAQTSDVFTGGYKVQDKQSLLNANALASQVPKQVSKKQPIAIQAIKEESEDDNKESFTTDSSESLVEELSSGDSVTDDQDLKSLVDDDQKTEVGDSDLEDMSSDSRSSISAIHGGGAQSVKKDLILAHLLRVACASKGPLADALPEITSELYDLGIFTERVRDLATKPPSLFNEAFDNVFQKHMVSSPFSQFWKPALDLGGPAAPSSRYHNDFEEVSSLGHGGFGYVALCKNKLDGRQYAVKKIRLKDKSLPVNDRILREVATLSRLQHQHVVRYYQAWFETEIGGACGDSGWGSTTAGSASYSNMGTNSANAMGTDNKSESTYLYIQMEYCPRTMRQVFESYSSLFGKEFAWHLFRQIVEGLAHIHAQGIIHRDLTPSNIFFDARNDIKIGDFGLAKFLKLEQLDQDALFPTDTTGVSVDGTGQVGTYFYTAPEIEQGWPKIDEKVDMYSLGVVFFELWHPFGTAMERHKVLMDLKQNGSLPPSWAAEFPEQEALLRLLMSPSPSDRPSATELLQNVLPPRMEDEWLDDILRAMQSPEDTRVYEKVVKKIFDEERLVIRSHRQHGVRGKLTRDESSFIQYTELYTELRDYVIDTAKEVFKHHCGKRMEITPMRLLDDYHKFDRDAVKLLSQEGDMLELCHELRLPFANWVMANQISSFKRYEVSSVFRKAIGHSTPNRYLQGDFDIIGGASALTEAEVIKVVMDILTQFFHPELCHIRLNNADLLDAIWNWVGIEVELRESVAQILSGSLRPQTPKRKSKWVLIRTQLKQHLNLPEVVVNRLQTVDSRFCGVADEVLPRLMGALAPDKNTRKALDELSALSGYLRDWKIERNVYIDVLMPPLESYHRETFFQIFYERPSEASQFQSQATLTLFAVGGRYDHLLHQLRDHNYKLNPPGAIGASLALETILHQSSAETKPPRNEAGTHVLVCSRGGGGLLKERMELAAELWQENIKAEFVLMLDPSLTEQYEYANEHDIKFLVIITETGLTQTGFIKVRHLELKKEKEVERENLHICTFLDNSFFQVALIDTLIQFKTCTKADERRNFGNTSFTFFCRSSPAQNQTDNIFRTIRKLRSHTQISNQLGVDENVAMRDSTKVTGETSGCSNREASQNGCNELPPALLMFHVWSKDGIDLVVDLNSNSRESEEQVKASFLGSVPVNMETAGDAKVTESSASSTVRDIPEESGRSSVIIPENLAESSLVRESDLKVSSLCDNYSQNSVDLSGDSHLQCGDINFVSPGSNLCDISENGSKSDSSAASDETVPVPASVSCKPDLPIVSKFCEDQVLLITFALENPGGVILLPTEPPCTEPLIEGQVKLVNGSASGSASQPDIQLANGIQADPPDPEPPVEDLVELVNDAASGSASQPHIQLDNGIQAEPPDPAPPVEDQVELVNNSDLRLASEPDIQLDNHILSEPPCPEPLVEDQVELVNNSASGSASQPNIQLDNGIQSEPPCSEPLVEDQVEVVNISASGSGSQPDIQLDNGIKYGHIISQQAEDPTHQPTTEEHAELPSHGVVAPLRTMLQRPISIGRSLGGTGTCVSDSRSMGGVPDSVNHLRQSAPMTSSGTSQSLLHHDHFLNESVRIGQAQDQVGLVINSTPQPITQAEFPTQATTVQHSRLPSYNDALQGTMLQRPMFIDRCVGGSVTRVSDARDLGVVPNCISNPLQIAPSTSSQTLHRDDPLSNELARVRQEWEQAVKFHKELKMRIRFDLSKELQEDCWMTSSKVVNDYVRRIGFYLLGKGLYLIFCSQAMIGVRDVALVSCSPKFHKSAPSGWINEASILVLVCSRGGGGLLKERMELAELWEETIKVAFVENPFIQF</sequence>
<dbReference type="SUPFAM" id="SSF55681">
    <property type="entry name" value="Class II aaRS and biotin synthetases"/>
    <property type="match status" value="1"/>
</dbReference>
<dbReference type="InterPro" id="IPR006575">
    <property type="entry name" value="RWD_dom"/>
</dbReference>
<evidence type="ECO:0000313" key="13">
    <source>
        <dbReference type="EMBL" id="KAI3951935.1"/>
    </source>
</evidence>
<keyword evidence="1" id="KW-0723">Serine/threonine-protein kinase</keyword>
<comment type="catalytic activity">
    <reaction evidence="8">
        <text>L-seryl-[protein] + ATP = O-phospho-L-seryl-[protein] + ADP + H(+)</text>
        <dbReference type="Rhea" id="RHEA:17989"/>
        <dbReference type="Rhea" id="RHEA-COMP:9863"/>
        <dbReference type="Rhea" id="RHEA-COMP:11604"/>
        <dbReference type="ChEBI" id="CHEBI:15378"/>
        <dbReference type="ChEBI" id="CHEBI:29999"/>
        <dbReference type="ChEBI" id="CHEBI:30616"/>
        <dbReference type="ChEBI" id="CHEBI:83421"/>
        <dbReference type="ChEBI" id="CHEBI:456216"/>
        <dbReference type="EC" id="2.7.11.1"/>
    </reaction>
</comment>
<comment type="caution">
    <text evidence="13">The sequence shown here is derived from an EMBL/GenBank/DDBJ whole genome shotgun (WGS) entry which is preliminary data.</text>
</comment>
<dbReference type="GO" id="GO:0005739">
    <property type="term" value="C:mitochondrion"/>
    <property type="evidence" value="ECO:0007669"/>
    <property type="project" value="TreeGrafter"/>
</dbReference>
<evidence type="ECO:0000256" key="1">
    <source>
        <dbReference type="ARBA" id="ARBA00022527"/>
    </source>
</evidence>
<dbReference type="GO" id="GO:0005829">
    <property type="term" value="C:cytosol"/>
    <property type="evidence" value="ECO:0007669"/>
    <property type="project" value="TreeGrafter"/>
</dbReference>
<dbReference type="SUPFAM" id="SSF56112">
    <property type="entry name" value="Protein kinase-like (PK-like)"/>
    <property type="match status" value="1"/>
</dbReference>
<keyword evidence="14" id="KW-1185">Reference proteome</keyword>
<organism evidence="13 14">
    <name type="scientific">Papaver atlanticum</name>
    <dbReference type="NCBI Taxonomy" id="357466"/>
    <lineage>
        <taxon>Eukaryota</taxon>
        <taxon>Viridiplantae</taxon>
        <taxon>Streptophyta</taxon>
        <taxon>Embryophyta</taxon>
        <taxon>Tracheophyta</taxon>
        <taxon>Spermatophyta</taxon>
        <taxon>Magnoliopsida</taxon>
        <taxon>Ranunculales</taxon>
        <taxon>Papaveraceae</taxon>
        <taxon>Papaveroideae</taxon>
        <taxon>Papaver</taxon>
    </lineage>
</organism>
<evidence type="ECO:0000259" key="12">
    <source>
        <dbReference type="PROSITE" id="PS50908"/>
    </source>
</evidence>
<dbReference type="PANTHER" id="PTHR11476">
    <property type="entry name" value="HISTIDYL-TRNA SYNTHETASE"/>
    <property type="match status" value="1"/>
</dbReference>
<feature type="domain" description="RWD" evidence="12">
    <location>
        <begin position="41"/>
        <end position="150"/>
    </location>
</feature>
<dbReference type="Proteomes" id="UP001202328">
    <property type="component" value="Unassembled WGS sequence"/>
</dbReference>
<evidence type="ECO:0008006" key="15">
    <source>
        <dbReference type="Google" id="ProtNLM"/>
    </source>
</evidence>
<dbReference type="FunFam" id="3.10.110.10:FF:000050">
    <property type="entry name" value="eIF-2-alpha kinase GCN2"/>
    <property type="match status" value="1"/>
</dbReference>
<keyword evidence="3" id="KW-0808">Transferase</keyword>
<protein>
    <recommendedName>
        <fullName evidence="15">Non-specific serine/threonine protein kinase</fullName>
    </recommendedName>
</protein>
<keyword evidence="5" id="KW-0648">Protein biosynthesis</keyword>
<dbReference type="InterPro" id="IPR004154">
    <property type="entry name" value="Anticodon-bd"/>
</dbReference>
<dbReference type="Gene3D" id="3.30.930.10">
    <property type="entry name" value="Bira Bifunctional Protein, Domain 2"/>
    <property type="match status" value="1"/>
</dbReference>
<dbReference type="Pfam" id="PF05773">
    <property type="entry name" value="RWD"/>
    <property type="match status" value="1"/>
</dbReference>
<feature type="region of interest" description="Disordered" evidence="10">
    <location>
        <begin position="265"/>
        <end position="333"/>
    </location>
</feature>
<reference evidence="13" key="1">
    <citation type="submission" date="2022-04" db="EMBL/GenBank/DDBJ databases">
        <title>A functionally conserved STORR gene fusion in Papaver species that diverged 16.8 million years ago.</title>
        <authorList>
            <person name="Catania T."/>
        </authorList>
    </citation>
    <scope>NUCLEOTIDE SEQUENCE</scope>
    <source>
        <strain evidence="13">S-188037</strain>
    </source>
</reference>
<gene>
    <name evidence="13" type="ORF">MKW98_012140</name>
</gene>
<dbReference type="FunFam" id="3.30.200.20:FF:000304">
    <property type="entry name" value="eIF-2-alpha kinase GCN2"/>
    <property type="match status" value="1"/>
</dbReference>
<dbReference type="PANTHER" id="PTHR11476:SF10">
    <property type="entry name" value="NON-SPECIFIC SERINE_THREONINE PROTEIN KINASE"/>
    <property type="match status" value="1"/>
</dbReference>
<feature type="compositionally biased region" description="Basic residues" evidence="10">
    <location>
        <begin position="1"/>
        <end position="20"/>
    </location>
</feature>
<dbReference type="Pfam" id="PF13393">
    <property type="entry name" value="tRNA-synt_His"/>
    <property type="match status" value="1"/>
</dbReference>
<feature type="region of interest" description="Disordered" evidence="10">
    <location>
        <begin position="1584"/>
        <end position="1610"/>
    </location>
</feature>
<dbReference type="GO" id="GO:0003723">
    <property type="term" value="F:RNA binding"/>
    <property type="evidence" value="ECO:0007669"/>
    <property type="project" value="TreeGrafter"/>
</dbReference>
<dbReference type="SMART" id="SM00591">
    <property type="entry name" value="RWD"/>
    <property type="match status" value="1"/>
</dbReference>
<dbReference type="Gene3D" id="6.10.250.1310">
    <property type="match status" value="1"/>
</dbReference>
<comment type="catalytic activity">
    <reaction evidence="6">
        <text>tRNA(His) + L-histidine + ATP = L-histidyl-tRNA(His) + AMP + diphosphate + H(+)</text>
        <dbReference type="Rhea" id="RHEA:17313"/>
        <dbReference type="Rhea" id="RHEA-COMP:9665"/>
        <dbReference type="Rhea" id="RHEA-COMP:9689"/>
        <dbReference type="ChEBI" id="CHEBI:15378"/>
        <dbReference type="ChEBI" id="CHEBI:30616"/>
        <dbReference type="ChEBI" id="CHEBI:33019"/>
        <dbReference type="ChEBI" id="CHEBI:57595"/>
        <dbReference type="ChEBI" id="CHEBI:78442"/>
        <dbReference type="ChEBI" id="CHEBI:78527"/>
        <dbReference type="ChEBI" id="CHEBI:456215"/>
        <dbReference type="EC" id="6.1.1.21"/>
    </reaction>
</comment>
<name>A0AAD4XVT4_9MAGN</name>
<keyword evidence="2 9" id="KW-0547">Nucleotide-binding</keyword>
<dbReference type="InterPro" id="IPR045864">
    <property type="entry name" value="aa-tRNA-synth_II/BPL/LPL"/>
</dbReference>
<dbReference type="Gene3D" id="1.10.510.10">
    <property type="entry name" value="Transferase(Phosphotransferase) domain 1"/>
    <property type="match status" value="1"/>
</dbReference>
<evidence type="ECO:0000256" key="8">
    <source>
        <dbReference type="ARBA" id="ARBA00048679"/>
    </source>
</evidence>
<dbReference type="GO" id="GO:0032543">
    <property type="term" value="P:mitochondrial translation"/>
    <property type="evidence" value="ECO:0007669"/>
    <property type="project" value="TreeGrafter"/>
</dbReference>
<dbReference type="GO" id="GO:0004674">
    <property type="term" value="F:protein serine/threonine kinase activity"/>
    <property type="evidence" value="ECO:0007669"/>
    <property type="project" value="UniProtKB-KW"/>
</dbReference>
<feature type="domain" description="Protein kinase" evidence="11">
    <location>
        <begin position="433"/>
        <end position="748"/>
    </location>
</feature>
<dbReference type="SUPFAM" id="SSF52954">
    <property type="entry name" value="Class II aaRS ABD-related"/>
    <property type="match status" value="1"/>
</dbReference>
<dbReference type="Pfam" id="PF00069">
    <property type="entry name" value="Pkinase"/>
    <property type="match status" value="1"/>
</dbReference>
<evidence type="ECO:0000256" key="7">
    <source>
        <dbReference type="ARBA" id="ARBA00047899"/>
    </source>
</evidence>
<feature type="compositionally biased region" description="Basic and acidic residues" evidence="10">
    <location>
        <begin position="22"/>
        <end position="32"/>
    </location>
</feature>
<dbReference type="GO" id="GO:0006427">
    <property type="term" value="P:histidyl-tRNA aminoacylation"/>
    <property type="evidence" value="ECO:0007669"/>
    <property type="project" value="TreeGrafter"/>
</dbReference>
<evidence type="ECO:0000256" key="3">
    <source>
        <dbReference type="ARBA" id="ARBA00022777"/>
    </source>
</evidence>
<dbReference type="SUPFAM" id="SSF54495">
    <property type="entry name" value="UBC-like"/>
    <property type="match status" value="1"/>
</dbReference>
<dbReference type="InterPro" id="IPR008266">
    <property type="entry name" value="Tyr_kinase_AS"/>
</dbReference>
<feature type="compositionally biased region" description="Low complexity" evidence="10">
    <location>
        <begin position="280"/>
        <end position="294"/>
    </location>
</feature>
<dbReference type="CDD" id="cd14046">
    <property type="entry name" value="STKc_EIF2AK4_GCN2_rpt2"/>
    <property type="match status" value="1"/>
</dbReference>
<dbReference type="Gene3D" id="3.10.110.10">
    <property type="entry name" value="Ubiquitin Conjugating Enzyme"/>
    <property type="match status" value="1"/>
</dbReference>
<dbReference type="InterPro" id="IPR011009">
    <property type="entry name" value="Kinase-like_dom_sf"/>
</dbReference>
<dbReference type="GO" id="GO:0051246">
    <property type="term" value="P:regulation of protein metabolic process"/>
    <property type="evidence" value="ECO:0007669"/>
    <property type="project" value="UniProtKB-ARBA"/>
</dbReference>